<dbReference type="EMBL" id="MU393428">
    <property type="protein sequence ID" value="KAI4869763.1"/>
    <property type="molecule type" value="Genomic_DNA"/>
</dbReference>
<gene>
    <name evidence="1" type="ORF">F4820DRAFT_405881</name>
</gene>
<evidence type="ECO:0000313" key="2">
    <source>
        <dbReference type="Proteomes" id="UP001497700"/>
    </source>
</evidence>
<accession>A0ACB9ZDU9</accession>
<name>A0ACB9ZDU9_9PEZI</name>
<organism evidence="1 2">
    <name type="scientific">Hypoxylon rubiginosum</name>
    <dbReference type="NCBI Taxonomy" id="110542"/>
    <lineage>
        <taxon>Eukaryota</taxon>
        <taxon>Fungi</taxon>
        <taxon>Dikarya</taxon>
        <taxon>Ascomycota</taxon>
        <taxon>Pezizomycotina</taxon>
        <taxon>Sordariomycetes</taxon>
        <taxon>Xylariomycetidae</taxon>
        <taxon>Xylariales</taxon>
        <taxon>Hypoxylaceae</taxon>
        <taxon>Hypoxylon</taxon>
    </lineage>
</organism>
<protein>
    <submittedName>
        <fullName evidence="1">NAD(P)-binding protein</fullName>
    </submittedName>
</protein>
<sequence>MASPQVVLITGVGKGIGASLARIYLSRPNHIVIGSVRNDTKVAELKSFPTASGTYLLLVHIDSGSLDDPKEALAKIQQAGVDHIDVVIANAGGYPTPVPLDGVERKDLMSCFEVNAAAPLLLFQTFKPLLQKASAPKWIVISTSAGSVGYIGVIGSHILPAYGASKAALNWFTQSIHFTNEWLTVVTLHPGLVQTNQGNWVARKVGLEQAPTTIQESSSSIVKVVDGATREGTSGKFISAPEGTELPW</sequence>
<evidence type="ECO:0000313" key="1">
    <source>
        <dbReference type="EMBL" id="KAI4869763.1"/>
    </source>
</evidence>
<reference evidence="1 2" key="1">
    <citation type="journal article" date="2022" name="New Phytol.">
        <title>Ecological generalism drives hyperdiversity of secondary metabolite gene clusters in xylarialean endophytes.</title>
        <authorList>
            <person name="Franco M.E.E."/>
            <person name="Wisecaver J.H."/>
            <person name="Arnold A.E."/>
            <person name="Ju Y.M."/>
            <person name="Slot J.C."/>
            <person name="Ahrendt S."/>
            <person name="Moore L.P."/>
            <person name="Eastman K.E."/>
            <person name="Scott K."/>
            <person name="Konkel Z."/>
            <person name="Mondo S.J."/>
            <person name="Kuo A."/>
            <person name="Hayes R.D."/>
            <person name="Haridas S."/>
            <person name="Andreopoulos B."/>
            <person name="Riley R."/>
            <person name="LaButti K."/>
            <person name="Pangilinan J."/>
            <person name="Lipzen A."/>
            <person name="Amirebrahimi M."/>
            <person name="Yan J."/>
            <person name="Adam C."/>
            <person name="Keymanesh K."/>
            <person name="Ng V."/>
            <person name="Louie K."/>
            <person name="Northen T."/>
            <person name="Drula E."/>
            <person name="Henrissat B."/>
            <person name="Hsieh H.M."/>
            <person name="Youens-Clark K."/>
            <person name="Lutzoni F."/>
            <person name="Miadlikowska J."/>
            <person name="Eastwood D.C."/>
            <person name="Hamelin R.C."/>
            <person name="Grigoriev I.V."/>
            <person name="U'Ren J.M."/>
        </authorList>
    </citation>
    <scope>NUCLEOTIDE SEQUENCE [LARGE SCALE GENOMIC DNA]</scope>
    <source>
        <strain evidence="1 2">CBS 119005</strain>
    </source>
</reference>
<dbReference type="Proteomes" id="UP001497700">
    <property type="component" value="Unassembled WGS sequence"/>
</dbReference>
<keyword evidence="2" id="KW-1185">Reference proteome</keyword>
<proteinExistence type="predicted"/>
<comment type="caution">
    <text evidence="1">The sequence shown here is derived from an EMBL/GenBank/DDBJ whole genome shotgun (WGS) entry which is preliminary data.</text>
</comment>